<evidence type="ECO:0000313" key="2">
    <source>
        <dbReference type="Proteomes" id="UP000649617"/>
    </source>
</evidence>
<dbReference type="OrthoDB" id="442805at2759"/>
<evidence type="ECO:0000313" key="1">
    <source>
        <dbReference type="EMBL" id="CAE7457355.1"/>
    </source>
</evidence>
<dbReference type="AlphaFoldDB" id="A0A812S146"/>
<proteinExistence type="predicted"/>
<dbReference type="EMBL" id="CAJNIZ010021993">
    <property type="protein sequence ID" value="CAE7457355.1"/>
    <property type="molecule type" value="Genomic_DNA"/>
</dbReference>
<comment type="caution">
    <text evidence="1">The sequence shown here is derived from an EMBL/GenBank/DDBJ whole genome shotgun (WGS) entry which is preliminary data.</text>
</comment>
<feature type="non-terminal residue" evidence="1">
    <location>
        <position position="1"/>
    </location>
</feature>
<accession>A0A812S146</accession>
<name>A0A812S146_SYMPI</name>
<keyword evidence="2" id="KW-1185">Reference proteome</keyword>
<sequence length="415" mass="46855">GINSLSLALLSGILWQDADLHKHLRFSKGLMSPQAVYMAVVRQLARRGFRLGSLLDFWQQLLEGDEYMPRFDPRRSLTNDVVRRAIIPRSKVENEGFALASLWSEGEGVLPRTMVTHNWTNTFSNLVAGILADALSCSTYDEIVSQIVTKPGFAELRAQLADKLDLTYWVCAFSVNQHASICGGFGREPPPNTFEWKVWHAKTCDSVTAEPFTPCTCTLEKIFCHEGNEDPRCELNKFDDMMKHIYVDEAVEGFGQLIVVDNHFEVLYRAWCVAEIVEANVLQIPSRIEVPSQEAVDRNYDRLALLDVRECSASSPRDKDMILSKIADVPAFNERLQDLVFSTETGMFRKWVDGQERSRQVGRILRRCSLGLHDEVHPPIKFYGCCPTVVGALRRYHDSDSDDVSSEEESASDAA</sequence>
<protein>
    <submittedName>
        <fullName evidence="1">BPM2 protein</fullName>
    </submittedName>
</protein>
<dbReference type="Proteomes" id="UP000649617">
    <property type="component" value="Unassembled WGS sequence"/>
</dbReference>
<organism evidence="1 2">
    <name type="scientific">Symbiodinium pilosum</name>
    <name type="common">Dinoflagellate</name>
    <dbReference type="NCBI Taxonomy" id="2952"/>
    <lineage>
        <taxon>Eukaryota</taxon>
        <taxon>Sar</taxon>
        <taxon>Alveolata</taxon>
        <taxon>Dinophyceae</taxon>
        <taxon>Suessiales</taxon>
        <taxon>Symbiodiniaceae</taxon>
        <taxon>Symbiodinium</taxon>
    </lineage>
</organism>
<gene>
    <name evidence="1" type="primary">BPM2</name>
    <name evidence="1" type="ORF">SPIL2461_LOCUS11258</name>
</gene>
<reference evidence="1" key="1">
    <citation type="submission" date="2021-02" db="EMBL/GenBank/DDBJ databases">
        <authorList>
            <person name="Dougan E. K."/>
            <person name="Rhodes N."/>
            <person name="Thang M."/>
            <person name="Chan C."/>
        </authorList>
    </citation>
    <scope>NUCLEOTIDE SEQUENCE</scope>
</reference>